<reference evidence="1 2" key="1">
    <citation type="submission" date="2019-03" db="EMBL/GenBank/DDBJ databases">
        <title>Genomic Encyclopedia of Type Strains, Phase IV (KMG-IV): sequencing the most valuable type-strain genomes for metagenomic binning, comparative biology and taxonomic classification.</title>
        <authorList>
            <person name="Goeker M."/>
        </authorList>
    </citation>
    <scope>NUCLEOTIDE SEQUENCE [LARGE SCALE GENOMIC DNA]</scope>
    <source>
        <strain evidence="1 2">DSM 100048</strain>
    </source>
</reference>
<sequence>MTTPLLSSCPEIVGTLASQVRHDSCPQSSMIRGV</sequence>
<evidence type="ECO:0000313" key="1">
    <source>
        <dbReference type="EMBL" id="TCU98907.1"/>
    </source>
</evidence>
<keyword evidence="2" id="KW-1185">Reference proteome</keyword>
<gene>
    <name evidence="1" type="ORF">EV686_1041</name>
</gene>
<organism evidence="1 2">
    <name type="scientific">Paracandidimonas soli</name>
    <dbReference type="NCBI Taxonomy" id="1917182"/>
    <lineage>
        <taxon>Bacteria</taxon>
        <taxon>Pseudomonadati</taxon>
        <taxon>Pseudomonadota</taxon>
        <taxon>Betaproteobacteria</taxon>
        <taxon>Burkholderiales</taxon>
        <taxon>Alcaligenaceae</taxon>
        <taxon>Paracandidimonas</taxon>
    </lineage>
</organism>
<protein>
    <submittedName>
        <fullName evidence="1">Uncharacterized protein</fullName>
    </submittedName>
</protein>
<name>A0A4R3V6B0_9BURK</name>
<proteinExistence type="predicted"/>
<feature type="non-terminal residue" evidence="1">
    <location>
        <position position="34"/>
    </location>
</feature>
<dbReference type="Proteomes" id="UP000294692">
    <property type="component" value="Unassembled WGS sequence"/>
</dbReference>
<dbReference type="EMBL" id="SMBX01000004">
    <property type="protein sequence ID" value="TCU98907.1"/>
    <property type="molecule type" value="Genomic_DNA"/>
</dbReference>
<evidence type="ECO:0000313" key="2">
    <source>
        <dbReference type="Proteomes" id="UP000294692"/>
    </source>
</evidence>
<accession>A0A4R3V6B0</accession>
<dbReference type="AlphaFoldDB" id="A0A4R3V6B0"/>
<comment type="caution">
    <text evidence="1">The sequence shown here is derived from an EMBL/GenBank/DDBJ whole genome shotgun (WGS) entry which is preliminary data.</text>
</comment>